<evidence type="ECO:0000256" key="7">
    <source>
        <dbReference type="ARBA" id="ARBA00022840"/>
    </source>
</evidence>
<dbReference type="Proteomes" id="UP001516588">
    <property type="component" value="Unassembled WGS sequence"/>
</dbReference>
<dbReference type="Gene3D" id="3.30.70.890">
    <property type="entry name" value="GHMP kinase, C-terminal domain"/>
    <property type="match status" value="1"/>
</dbReference>
<comment type="catalytic activity">
    <reaction evidence="9">
        <text>4-CDP-2-C-methyl-D-erythritol + ATP = 4-CDP-2-C-methyl-D-erythritol 2-phosphate + ADP + H(+)</text>
        <dbReference type="Rhea" id="RHEA:18437"/>
        <dbReference type="ChEBI" id="CHEBI:15378"/>
        <dbReference type="ChEBI" id="CHEBI:30616"/>
        <dbReference type="ChEBI" id="CHEBI:57823"/>
        <dbReference type="ChEBI" id="CHEBI:57919"/>
        <dbReference type="ChEBI" id="CHEBI:456216"/>
        <dbReference type="EC" id="2.7.1.148"/>
    </reaction>
</comment>
<evidence type="ECO:0000256" key="4">
    <source>
        <dbReference type="ARBA" id="ARBA00022679"/>
    </source>
</evidence>
<keyword evidence="5 9" id="KW-0547">Nucleotide-binding</keyword>
<sequence>MKSIRLKAYAKVNLSLDVLGKLDNGYHQVEMIMQQIKLSDDVFIRWFPDEDADGISITLKTNRYYLPVDSRNLAYKAAQIMSERVGHGLKGTVRIDIKKNIPVAAGLAGGSGNGAAVLHGLNVLWEAGLNLKKLCSLGAELGSDVPFTIMGQARGNRDLIKVFGKDPMATTCALAYGTGTELKPIKPLESPILLSKPPLSVSTAEVYQGLDKEAIEKRPDNKAMEEGLLAGNIDIVKKNMVNVLEGYTLSHYKQVKETKEKMIEVCPGASVLMSGSGPSVFAVSQDREELERGYKELKEINEETYLTRTIV</sequence>
<evidence type="ECO:0000256" key="5">
    <source>
        <dbReference type="ARBA" id="ARBA00022741"/>
    </source>
</evidence>
<keyword evidence="4 9" id="KW-0808">Transferase</keyword>
<organism evidence="12 13">
    <name type="scientific">Gallibacter intestinalis</name>
    <dbReference type="NCBI Taxonomy" id="2779356"/>
    <lineage>
        <taxon>Bacteria</taxon>
        <taxon>Bacillati</taxon>
        <taxon>Bacillota</taxon>
        <taxon>Clostridia</taxon>
        <taxon>Eubacteriales</taxon>
        <taxon>Eubacteriaceae</taxon>
        <taxon>Gallibacter</taxon>
    </lineage>
</organism>
<dbReference type="PIRSF" id="PIRSF010376">
    <property type="entry name" value="IspE"/>
    <property type="match status" value="1"/>
</dbReference>
<proteinExistence type="inferred from homology"/>
<dbReference type="RefSeq" id="WP_226385778.1">
    <property type="nucleotide sequence ID" value="NZ_JADCKA010000016.1"/>
</dbReference>
<evidence type="ECO:0000259" key="11">
    <source>
        <dbReference type="Pfam" id="PF08544"/>
    </source>
</evidence>
<comment type="similarity">
    <text evidence="1 9">Belongs to the GHMP kinase family. IspE subfamily.</text>
</comment>
<keyword evidence="9" id="KW-0414">Isoprene biosynthesis</keyword>
<gene>
    <name evidence="9" type="primary">ispE</name>
    <name evidence="12" type="ORF">INF20_07600</name>
</gene>
<dbReference type="EMBL" id="JADCKA010000016">
    <property type="protein sequence ID" value="MBE5036134.1"/>
    <property type="molecule type" value="Genomic_DNA"/>
</dbReference>
<keyword evidence="13" id="KW-1185">Reference proteome</keyword>
<evidence type="ECO:0000256" key="2">
    <source>
        <dbReference type="ARBA" id="ARBA00012052"/>
    </source>
</evidence>
<feature type="domain" description="GHMP kinase N-terminal" evidence="10">
    <location>
        <begin position="72"/>
        <end position="152"/>
    </location>
</feature>
<comment type="caution">
    <text evidence="12">The sequence shown here is derived from an EMBL/GenBank/DDBJ whole genome shotgun (WGS) entry which is preliminary data.</text>
</comment>
<evidence type="ECO:0000256" key="6">
    <source>
        <dbReference type="ARBA" id="ARBA00022777"/>
    </source>
</evidence>
<evidence type="ECO:0000259" key="10">
    <source>
        <dbReference type="Pfam" id="PF00288"/>
    </source>
</evidence>
<evidence type="ECO:0000313" key="12">
    <source>
        <dbReference type="EMBL" id="MBE5036134.1"/>
    </source>
</evidence>
<evidence type="ECO:0000256" key="1">
    <source>
        <dbReference type="ARBA" id="ARBA00009684"/>
    </source>
</evidence>
<dbReference type="InterPro" id="IPR014721">
    <property type="entry name" value="Ribsml_uS5_D2-typ_fold_subgr"/>
</dbReference>
<dbReference type="EC" id="2.7.1.148" evidence="2 9"/>
<evidence type="ECO:0000256" key="8">
    <source>
        <dbReference type="ARBA" id="ARBA00032554"/>
    </source>
</evidence>
<feature type="domain" description="GHMP kinase C-terminal" evidence="11">
    <location>
        <begin position="224"/>
        <end position="299"/>
    </location>
</feature>
<protein>
    <recommendedName>
        <fullName evidence="3 9">4-diphosphocytidyl-2-C-methyl-D-erythritol kinase</fullName>
        <shortName evidence="9">CMK</shortName>
        <ecNumber evidence="2 9">2.7.1.148</ecNumber>
    </recommendedName>
    <alternativeName>
        <fullName evidence="8 9">4-(cytidine-5'-diphospho)-2-C-methyl-D-erythritol kinase</fullName>
    </alternativeName>
</protein>
<dbReference type="GO" id="GO:0050515">
    <property type="term" value="F:4-(cytidine 5'-diphospho)-2-C-methyl-D-erythritol kinase activity"/>
    <property type="evidence" value="ECO:0007669"/>
    <property type="project" value="UniProtKB-EC"/>
</dbReference>
<evidence type="ECO:0000256" key="9">
    <source>
        <dbReference type="HAMAP-Rule" id="MF_00061"/>
    </source>
</evidence>
<accession>A0ABR9QZ23</accession>
<keyword evidence="6 9" id="KW-0418">Kinase</keyword>
<keyword evidence="7 9" id="KW-0067">ATP-binding</keyword>
<dbReference type="PANTHER" id="PTHR43527:SF2">
    <property type="entry name" value="4-DIPHOSPHOCYTIDYL-2-C-METHYL-D-ERYTHRITOL KINASE, CHLOROPLASTIC"/>
    <property type="match status" value="1"/>
</dbReference>
<evidence type="ECO:0000313" key="13">
    <source>
        <dbReference type="Proteomes" id="UP001516588"/>
    </source>
</evidence>
<reference evidence="12 13" key="1">
    <citation type="submission" date="2020-10" db="EMBL/GenBank/DDBJ databases">
        <title>ChiBAC.</title>
        <authorList>
            <person name="Zenner C."/>
            <person name="Hitch T.C.A."/>
            <person name="Clavel T."/>
        </authorList>
    </citation>
    <scope>NUCLEOTIDE SEQUENCE [LARGE SCALE GENOMIC DNA]</scope>
    <source>
        <strain evidence="12 13">DSM 108706</strain>
    </source>
</reference>
<dbReference type="Gene3D" id="3.30.230.10">
    <property type="match status" value="1"/>
</dbReference>
<feature type="active site" evidence="9">
    <location>
        <position position="144"/>
    </location>
</feature>
<comment type="pathway">
    <text evidence="9">Isoprenoid biosynthesis; isopentenyl diphosphate biosynthesis via DXP pathway; isopentenyl diphosphate from 1-deoxy-D-xylulose 5-phosphate: step 3/6.</text>
</comment>
<dbReference type="HAMAP" id="MF_00061">
    <property type="entry name" value="IspE"/>
    <property type="match status" value="1"/>
</dbReference>
<dbReference type="Pfam" id="PF08544">
    <property type="entry name" value="GHMP_kinases_C"/>
    <property type="match status" value="1"/>
</dbReference>
<dbReference type="InterPro" id="IPR006204">
    <property type="entry name" value="GHMP_kinase_N_dom"/>
</dbReference>
<feature type="active site" evidence="9">
    <location>
        <position position="11"/>
    </location>
</feature>
<dbReference type="SUPFAM" id="SSF54211">
    <property type="entry name" value="Ribosomal protein S5 domain 2-like"/>
    <property type="match status" value="1"/>
</dbReference>
<dbReference type="PANTHER" id="PTHR43527">
    <property type="entry name" value="4-DIPHOSPHOCYTIDYL-2-C-METHYL-D-ERYTHRITOL KINASE, CHLOROPLASTIC"/>
    <property type="match status" value="1"/>
</dbReference>
<comment type="function">
    <text evidence="9">Catalyzes the phosphorylation of the position 2 hydroxy group of 4-diphosphocytidyl-2C-methyl-D-erythritol.</text>
</comment>
<dbReference type="InterPro" id="IPR020568">
    <property type="entry name" value="Ribosomal_Su5_D2-typ_SF"/>
</dbReference>
<feature type="binding site" evidence="9">
    <location>
        <begin position="102"/>
        <end position="112"/>
    </location>
    <ligand>
        <name>ATP</name>
        <dbReference type="ChEBI" id="CHEBI:30616"/>
    </ligand>
</feature>
<dbReference type="InterPro" id="IPR013750">
    <property type="entry name" value="GHMP_kinase_C_dom"/>
</dbReference>
<name>A0ABR9QZ23_9FIRM</name>
<evidence type="ECO:0000256" key="3">
    <source>
        <dbReference type="ARBA" id="ARBA00017473"/>
    </source>
</evidence>
<dbReference type="NCBIfam" id="TIGR00154">
    <property type="entry name" value="ispE"/>
    <property type="match status" value="1"/>
</dbReference>
<dbReference type="InterPro" id="IPR036554">
    <property type="entry name" value="GHMP_kinase_C_sf"/>
</dbReference>
<dbReference type="SUPFAM" id="SSF55060">
    <property type="entry name" value="GHMP Kinase, C-terminal domain"/>
    <property type="match status" value="1"/>
</dbReference>
<dbReference type="InterPro" id="IPR004424">
    <property type="entry name" value="IspE"/>
</dbReference>
<dbReference type="Pfam" id="PF00288">
    <property type="entry name" value="GHMP_kinases_N"/>
    <property type="match status" value="1"/>
</dbReference>